<evidence type="ECO:0000259" key="8">
    <source>
        <dbReference type="PROSITE" id="PS50111"/>
    </source>
</evidence>
<dbReference type="InterPro" id="IPR004089">
    <property type="entry name" value="MCPsignal_dom"/>
</dbReference>
<keyword evidence="2" id="KW-1003">Cell membrane</keyword>
<evidence type="ECO:0000256" key="4">
    <source>
        <dbReference type="ARBA" id="ARBA00023224"/>
    </source>
</evidence>
<dbReference type="InterPro" id="IPR024478">
    <property type="entry name" value="HlyB_4HB_MCP"/>
</dbReference>
<dbReference type="PANTHER" id="PTHR32089">
    <property type="entry name" value="METHYL-ACCEPTING CHEMOTAXIS PROTEIN MCPB"/>
    <property type="match status" value="1"/>
</dbReference>
<name>A0A494Z401_9BACL</name>
<dbReference type="GO" id="GO:0005886">
    <property type="term" value="C:plasma membrane"/>
    <property type="evidence" value="ECO:0007669"/>
    <property type="project" value="UniProtKB-SubCell"/>
</dbReference>
<evidence type="ECO:0000256" key="1">
    <source>
        <dbReference type="ARBA" id="ARBA00004236"/>
    </source>
</evidence>
<comment type="caution">
    <text evidence="10">The sequence shown here is derived from an EMBL/GenBank/DDBJ whole genome shotgun (WGS) entry which is preliminary data.</text>
</comment>
<comment type="subcellular location">
    <subcellularLocation>
        <location evidence="1">Cell membrane</location>
    </subcellularLocation>
</comment>
<evidence type="ECO:0000256" key="6">
    <source>
        <dbReference type="PROSITE-ProRule" id="PRU00284"/>
    </source>
</evidence>
<feature type="domain" description="HAMP" evidence="9">
    <location>
        <begin position="214"/>
        <end position="267"/>
    </location>
</feature>
<proteinExistence type="inferred from homology"/>
<accession>A0A494Z401</accession>
<evidence type="ECO:0000313" key="11">
    <source>
        <dbReference type="Proteomes" id="UP000272238"/>
    </source>
</evidence>
<evidence type="ECO:0000256" key="5">
    <source>
        <dbReference type="ARBA" id="ARBA00029447"/>
    </source>
</evidence>
<dbReference type="InterPro" id="IPR003660">
    <property type="entry name" value="HAMP_dom"/>
</dbReference>
<sequence>MNLKLQYKEDCKVKIFGKMLVSFGIVIVLFVALNIYNITQSSKLKSNGDTLNTEGVEPSIELTDIANLTENTRVQMLSALTFKNIDATATALKNLDEIQTKVSKLNEIILSPDVNKAIAHFNEKWLLFDERVRKNEQLMKAGKWEEAAEGLKLGGTLFNDAMEAFDALETTQIKEIHTIVENNEKVYSEILFVSNSLIVITTIIAIAIAYFFSRQIVQRLSLVANRAKVIAEGDLSMTHIETKGKDEINTLAKNLNHMQDALIAIVSEARDTSQQVAASAEQLSATTEENMAAADSIANISHSHVDSANTQLEKLTQITTSITDMDSAVQSIAQNGVEMDTLSRSTFEKTQYGSLVVNSINEQIESISTSSKETEAAVNTLHDKSQEIGNIISMITQIADQTNLLALNAAIEAARAGDAGKGFAVVAEEVRKLAEQSRISADQIFNMISDIQQDIQDVIESIHAESECVKTGLVKSNEVNMVFSEIEEMVGSVTTNAESLNESIKSIASISHSILQNTQEVHTLANETLKDAKSSNEASEMQLSAIEEITAASVSLANLSEQLQSVILHFKIAK</sequence>
<dbReference type="Pfam" id="PF12729">
    <property type="entry name" value="4HB_MCP_1"/>
    <property type="match status" value="1"/>
</dbReference>
<dbReference type="RefSeq" id="WP_121214439.1">
    <property type="nucleotide sequence ID" value="NZ_RBZN01000018.1"/>
</dbReference>
<dbReference type="EMBL" id="RBZN01000018">
    <property type="protein sequence ID" value="RKQ16744.1"/>
    <property type="molecule type" value="Genomic_DNA"/>
</dbReference>
<dbReference type="SMART" id="SM00304">
    <property type="entry name" value="HAMP"/>
    <property type="match status" value="1"/>
</dbReference>
<feature type="transmembrane region" description="Helical" evidence="7">
    <location>
        <begin position="190"/>
        <end position="212"/>
    </location>
</feature>
<dbReference type="Pfam" id="PF00015">
    <property type="entry name" value="MCPsignal"/>
    <property type="match status" value="1"/>
</dbReference>
<dbReference type="Proteomes" id="UP000272238">
    <property type="component" value="Unassembled WGS sequence"/>
</dbReference>
<dbReference type="PROSITE" id="PS50885">
    <property type="entry name" value="HAMP"/>
    <property type="match status" value="1"/>
</dbReference>
<dbReference type="CDD" id="cd06225">
    <property type="entry name" value="HAMP"/>
    <property type="match status" value="1"/>
</dbReference>
<evidence type="ECO:0000313" key="10">
    <source>
        <dbReference type="EMBL" id="RKQ16744.1"/>
    </source>
</evidence>
<keyword evidence="3 7" id="KW-0472">Membrane</keyword>
<comment type="similarity">
    <text evidence="5">Belongs to the methyl-accepting chemotaxis (MCP) protein family.</text>
</comment>
<dbReference type="GO" id="GO:0007165">
    <property type="term" value="P:signal transduction"/>
    <property type="evidence" value="ECO:0007669"/>
    <property type="project" value="UniProtKB-KW"/>
</dbReference>
<dbReference type="SUPFAM" id="SSF58104">
    <property type="entry name" value="Methyl-accepting chemotaxis protein (MCP) signaling domain"/>
    <property type="match status" value="1"/>
</dbReference>
<dbReference type="Pfam" id="PF00672">
    <property type="entry name" value="HAMP"/>
    <property type="match status" value="1"/>
</dbReference>
<dbReference type="PROSITE" id="PS50111">
    <property type="entry name" value="CHEMOTAXIS_TRANSDUC_2"/>
    <property type="match status" value="1"/>
</dbReference>
<keyword evidence="7" id="KW-0812">Transmembrane</keyword>
<dbReference type="AlphaFoldDB" id="A0A494Z401"/>
<feature type="transmembrane region" description="Helical" evidence="7">
    <location>
        <begin position="15"/>
        <end position="36"/>
    </location>
</feature>
<reference evidence="10 11" key="1">
    <citation type="journal article" date="2016" name="Antonie Van Leeuwenhoek">
        <title>Lysinibacillus endophyticus sp. nov., an indole-3-acetic acid producing endophytic bacterium isolated from corn root (Zea mays cv. Xinken-5).</title>
        <authorList>
            <person name="Yu J."/>
            <person name="Guan X."/>
            <person name="Liu C."/>
            <person name="Xiang W."/>
            <person name="Yu Z."/>
            <person name="Liu X."/>
            <person name="Wang G."/>
        </authorList>
    </citation>
    <scope>NUCLEOTIDE SEQUENCE [LARGE SCALE GENOMIC DNA]</scope>
    <source>
        <strain evidence="10 11">DSM 100506</strain>
    </source>
</reference>
<keyword evidence="7" id="KW-1133">Transmembrane helix</keyword>
<keyword evidence="4 6" id="KW-0807">Transducer</keyword>
<evidence type="ECO:0000256" key="7">
    <source>
        <dbReference type="SAM" id="Phobius"/>
    </source>
</evidence>
<feature type="domain" description="Methyl-accepting transducer" evidence="8">
    <location>
        <begin position="286"/>
        <end position="522"/>
    </location>
</feature>
<evidence type="ECO:0000256" key="2">
    <source>
        <dbReference type="ARBA" id="ARBA00022475"/>
    </source>
</evidence>
<dbReference type="OrthoDB" id="358716at2"/>
<dbReference type="SMART" id="SM00283">
    <property type="entry name" value="MA"/>
    <property type="match status" value="1"/>
</dbReference>
<protein>
    <submittedName>
        <fullName evidence="10">Methyl-accepting chemotaxis protein</fullName>
    </submittedName>
</protein>
<organism evidence="10 11">
    <name type="scientific">Ureibacillus endophyticus</name>
    <dbReference type="NCBI Taxonomy" id="1978490"/>
    <lineage>
        <taxon>Bacteria</taxon>
        <taxon>Bacillati</taxon>
        <taxon>Bacillota</taxon>
        <taxon>Bacilli</taxon>
        <taxon>Bacillales</taxon>
        <taxon>Caryophanaceae</taxon>
        <taxon>Ureibacillus</taxon>
    </lineage>
</organism>
<keyword evidence="11" id="KW-1185">Reference proteome</keyword>
<evidence type="ECO:0000259" key="9">
    <source>
        <dbReference type="PROSITE" id="PS50885"/>
    </source>
</evidence>
<gene>
    <name evidence="10" type="ORF">D8M03_09005</name>
</gene>
<dbReference type="Gene3D" id="6.10.340.10">
    <property type="match status" value="1"/>
</dbReference>
<evidence type="ECO:0000256" key="3">
    <source>
        <dbReference type="ARBA" id="ARBA00023136"/>
    </source>
</evidence>
<dbReference type="Gene3D" id="1.10.287.950">
    <property type="entry name" value="Methyl-accepting chemotaxis protein"/>
    <property type="match status" value="1"/>
</dbReference>
<dbReference type="PANTHER" id="PTHR32089:SF112">
    <property type="entry name" value="LYSOZYME-LIKE PROTEIN-RELATED"/>
    <property type="match status" value="1"/>
</dbReference>